<dbReference type="EMBL" id="JBHTAG010000001">
    <property type="protein sequence ID" value="MFC7095722.1"/>
    <property type="molecule type" value="Genomic_DNA"/>
</dbReference>
<name>A0ABD5WTV2_9EURY</name>
<proteinExistence type="predicted"/>
<keyword evidence="1" id="KW-0812">Transmembrane</keyword>
<keyword evidence="1" id="KW-1133">Transmembrane helix</keyword>
<sequence length="200" mass="20990">MAEKGPIDVGTFTPVWTAGWQWPWAVVLALLLGGNFVLAGDRIYLGAAILIGGPALAFAGVRAVKRGAAAALADAEEDIKRAAVAALDSGTDRAQTYTMTAAGDSVIGIDAAKQYQVTVVTVGESALTIRPDATANLLNTSWRLGSDTETIPYDQIAEIDYADGAVRVRLGEGETRSYPADDRPVDLLAAIEQQRQSSVA</sequence>
<evidence type="ECO:0008006" key="4">
    <source>
        <dbReference type="Google" id="ProtNLM"/>
    </source>
</evidence>
<protein>
    <recommendedName>
        <fullName evidence="4">PH domain-containing protein</fullName>
    </recommendedName>
</protein>
<dbReference type="RefSeq" id="WP_276239700.1">
    <property type="nucleotide sequence ID" value="NZ_CP119991.1"/>
</dbReference>
<dbReference type="GeneID" id="79271933"/>
<reference evidence="2 3" key="1">
    <citation type="journal article" date="2019" name="Int. J. Syst. Evol. Microbiol.">
        <title>The Global Catalogue of Microorganisms (GCM) 10K type strain sequencing project: providing services to taxonomists for standard genome sequencing and annotation.</title>
        <authorList>
            <consortium name="The Broad Institute Genomics Platform"/>
            <consortium name="The Broad Institute Genome Sequencing Center for Infectious Disease"/>
            <person name="Wu L."/>
            <person name="Ma J."/>
        </authorList>
    </citation>
    <scope>NUCLEOTIDE SEQUENCE [LARGE SCALE GENOMIC DNA]</scope>
    <source>
        <strain evidence="2 3">DT55</strain>
    </source>
</reference>
<evidence type="ECO:0000313" key="3">
    <source>
        <dbReference type="Proteomes" id="UP001596388"/>
    </source>
</evidence>
<keyword evidence="3" id="KW-1185">Reference proteome</keyword>
<comment type="caution">
    <text evidence="2">The sequence shown here is derived from an EMBL/GenBank/DDBJ whole genome shotgun (WGS) entry which is preliminary data.</text>
</comment>
<dbReference type="Proteomes" id="UP001596388">
    <property type="component" value="Unassembled WGS sequence"/>
</dbReference>
<organism evidence="2 3">
    <name type="scientific">Halobaculum marinum</name>
    <dbReference type="NCBI Taxonomy" id="3031996"/>
    <lineage>
        <taxon>Archaea</taxon>
        <taxon>Methanobacteriati</taxon>
        <taxon>Methanobacteriota</taxon>
        <taxon>Stenosarchaea group</taxon>
        <taxon>Halobacteria</taxon>
        <taxon>Halobacteriales</taxon>
        <taxon>Haloferacaceae</taxon>
        <taxon>Halobaculum</taxon>
    </lineage>
</organism>
<evidence type="ECO:0000313" key="2">
    <source>
        <dbReference type="EMBL" id="MFC7095722.1"/>
    </source>
</evidence>
<feature type="transmembrane region" description="Helical" evidence="1">
    <location>
        <begin position="43"/>
        <end position="61"/>
    </location>
</feature>
<evidence type="ECO:0000256" key="1">
    <source>
        <dbReference type="SAM" id="Phobius"/>
    </source>
</evidence>
<gene>
    <name evidence="2" type="ORF">ACFQKD_00260</name>
</gene>
<feature type="transmembrane region" description="Helical" evidence="1">
    <location>
        <begin position="20"/>
        <end position="38"/>
    </location>
</feature>
<keyword evidence="1" id="KW-0472">Membrane</keyword>
<dbReference type="AlphaFoldDB" id="A0ABD5WTV2"/>
<accession>A0ABD5WTV2</accession>